<protein>
    <submittedName>
        <fullName evidence="10">Energy-coupling factor transport system ATP-binding protein</fullName>
    </submittedName>
</protein>
<evidence type="ECO:0000259" key="9">
    <source>
        <dbReference type="PROSITE" id="PS50893"/>
    </source>
</evidence>
<dbReference type="GO" id="GO:0016887">
    <property type="term" value="F:ATP hydrolysis activity"/>
    <property type="evidence" value="ECO:0007669"/>
    <property type="project" value="InterPro"/>
</dbReference>
<keyword evidence="5" id="KW-0547">Nucleotide-binding</keyword>
<keyword evidence="3" id="KW-0813">Transport</keyword>
<evidence type="ECO:0000256" key="1">
    <source>
        <dbReference type="ARBA" id="ARBA00004202"/>
    </source>
</evidence>
<dbReference type="PANTHER" id="PTHR43553:SF24">
    <property type="entry name" value="ENERGY-COUPLING FACTOR TRANSPORTER ATP-BINDING PROTEIN ECFA1"/>
    <property type="match status" value="1"/>
</dbReference>
<dbReference type="NCBIfam" id="TIGR04520">
    <property type="entry name" value="ECF_ATPase_1"/>
    <property type="match status" value="1"/>
</dbReference>
<comment type="similarity">
    <text evidence="2">Belongs to the ABC transporter superfamily.</text>
</comment>
<evidence type="ECO:0000256" key="2">
    <source>
        <dbReference type="ARBA" id="ARBA00005417"/>
    </source>
</evidence>
<feature type="domain" description="ABC transporter" evidence="9">
    <location>
        <begin position="5"/>
        <end position="243"/>
    </location>
</feature>
<dbReference type="InterPro" id="IPR015856">
    <property type="entry name" value="ABC_transpr_CbiO/EcfA_su"/>
</dbReference>
<keyword evidence="4" id="KW-1003">Cell membrane</keyword>
<dbReference type="SMART" id="SM00382">
    <property type="entry name" value="AAA"/>
    <property type="match status" value="1"/>
</dbReference>
<gene>
    <name evidence="10" type="ORF">C8P63_11884</name>
</gene>
<name>A0A2T6BQ38_9BACL</name>
<dbReference type="GO" id="GO:0005524">
    <property type="term" value="F:ATP binding"/>
    <property type="evidence" value="ECO:0007669"/>
    <property type="project" value="UniProtKB-KW"/>
</dbReference>
<keyword evidence="7" id="KW-1278">Translocase</keyword>
<dbReference type="Gene3D" id="3.40.50.300">
    <property type="entry name" value="P-loop containing nucleotide triphosphate hydrolases"/>
    <property type="match status" value="1"/>
</dbReference>
<keyword evidence="6 10" id="KW-0067">ATP-binding</keyword>
<dbReference type="RefSeq" id="WP_108024880.1">
    <property type="nucleotide sequence ID" value="NZ_QBKR01000018.1"/>
</dbReference>
<evidence type="ECO:0000256" key="4">
    <source>
        <dbReference type="ARBA" id="ARBA00022475"/>
    </source>
</evidence>
<keyword evidence="11" id="KW-1185">Reference proteome</keyword>
<evidence type="ECO:0000313" key="11">
    <source>
        <dbReference type="Proteomes" id="UP000244240"/>
    </source>
</evidence>
<dbReference type="GO" id="GO:0042626">
    <property type="term" value="F:ATPase-coupled transmembrane transporter activity"/>
    <property type="evidence" value="ECO:0007669"/>
    <property type="project" value="TreeGrafter"/>
</dbReference>
<dbReference type="AlphaFoldDB" id="A0A2T6BQ38"/>
<dbReference type="InterPro" id="IPR017871">
    <property type="entry name" value="ABC_transporter-like_CS"/>
</dbReference>
<dbReference type="PROSITE" id="PS50893">
    <property type="entry name" value="ABC_TRANSPORTER_2"/>
    <property type="match status" value="1"/>
</dbReference>
<keyword evidence="8" id="KW-0472">Membrane</keyword>
<organism evidence="10 11">
    <name type="scientific">Melghirimyces profundicolus</name>
    <dbReference type="NCBI Taxonomy" id="1242148"/>
    <lineage>
        <taxon>Bacteria</taxon>
        <taxon>Bacillati</taxon>
        <taxon>Bacillota</taxon>
        <taxon>Bacilli</taxon>
        <taxon>Bacillales</taxon>
        <taxon>Thermoactinomycetaceae</taxon>
        <taxon>Melghirimyces</taxon>
    </lineage>
</organism>
<dbReference type="InterPro" id="IPR027417">
    <property type="entry name" value="P-loop_NTPase"/>
</dbReference>
<evidence type="ECO:0000313" key="10">
    <source>
        <dbReference type="EMBL" id="PTX58210.1"/>
    </source>
</evidence>
<evidence type="ECO:0000256" key="8">
    <source>
        <dbReference type="ARBA" id="ARBA00023136"/>
    </source>
</evidence>
<dbReference type="CDD" id="cd03225">
    <property type="entry name" value="ABC_cobalt_CbiO_domain1"/>
    <property type="match status" value="1"/>
</dbReference>
<dbReference type="Proteomes" id="UP000244240">
    <property type="component" value="Unassembled WGS sequence"/>
</dbReference>
<accession>A0A2T6BQ38</accession>
<dbReference type="InterPro" id="IPR030947">
    <property type="entry name" value="EcfA_1"/>
</dbReference>
<comment type="subcellular location">
    <subcellularLocation>
        <location evidence="1">Cell membrane</location>
        <topology evidence="1">Peripheral membrane protein</topology>
    </subcellularLocation>
</comment>
<dbReference type="PROSITE" id="PS00211">
    <property type="entry name" value="ABC_TRANSPORTER_1"/>
    <property type="match status" value="1"/>
</dbReference>
<dbReference type="InterPro" id="IPR050095">
    <property type="entry name" value="ECF_ABC_transporter_ATP-bd"/>
</dbReference>
<dbReference type="EMBL" id="QBKR01000018">
    <property type="protein sequence ID" value="PTX58210.1"/>
    <property type="molecule type" value="Genomic_DNA"/>
</dbReference>
<comment type="caution">
    <text evidence="10">The sequence shown here is derived from an EMBL/GenBank/DDBJ whole genome shotgun (WGS) entry which is preliminary data.</text>
</comment>
<dbReference type="InterPro" id="IPR003439">
    <property type="entry name" value="ABC_transporter-like_ATP-bd"/>
</dbReference>
<reference evidence="10 11" key="1">
    <citation type="submission" date="2018-04" db="EMBL/GenBank/DDBJ databases">
        <title>Genomic Encyclopedia of Archaeal and Bacterial Type Strains, Phase II (KMG-II): from individual species to whole genera.</title>
        <authorList>
            <person name="Goeker M."/>
        </authorList>
    </citation>
    <scope>NUCLEOTIDE SEQUENCE [LARGE SCALE GENOMIC DNA]</scope>
    <source>
        <strain evidence="10 11">DSM 45787</strain>
    </source>
</reference>
<dbReference type="PANTHER" id="PTHR43553">
    <property type="entry name" value="HEAVY METAL TRANSPORTER"/>
    <property type="match status" value="1"/>
</dbReference>
<dbReference type="InterPro" id="IPR003593">
    <property type="entry name" value="AAA+_ATPase"/>
</dbReference>
<evidence type="ECO:0000256" key="3">
    <source>
        <dbReference type="ARBA" id="ARBA00022448"/>
    </source>
</evidence>
<dbReference type="GO" id="GO:0043190">
    <property type="term" value="C:ATP-binding cassette (ABC) transporter complex"/>
    <property type="evidence" value="ECO:0007669"/>
    <property type="project" value="TreeGrafter"/>
</dbReference>
<proteinExistence type="inferred from homology"/>
<dbReference type="FunFam" id="3.40.50.300:FF:000224">
    <property type="entry name" value="Energy-coupling factor transporter ATP-binding protein EcfA"/>
    <property type="match status" value="1"/>
</dbReference>
<evidence type="ECO:0000256" key="5">
    <source>
        <dbReference type="ARBA" id="ARBA00022741"/>
    </source>
</evidence>
<evidence type="ECO:0000256" key="7">
    <source>
        <dbReference type="ARBA" id="ARBA00022967"/>
    </source>
</evidence>
<dbReference type="GO" id="GO:0015087">
    <property type="term" value="F:cobalt ion transmembrane transporter activity"/>
    <property type="evidence" value="ECO:0007669"/>
    <property type="project" value="UniProtKB-ARBA"/>
</dbReference>
<sequence>MEPIIQLDGVGFRYELPREGKSDWSLRGIRLTVHRGEHLAVMGPNGSGKSTLAKLLNGLLIPSEGCIVVDGLDTRDGKTLPAVRRKVGMVFQNPDNQIVGTTVKDDVAFGMENAGIPRKEMLERIREVLDRVGLNGLEASSPHHLSGGQKQRLAIAGVLAMRPEVVVFDEATSMLDPAGRKEVLQAMEELHRTGTTVIHITHSVREAFCAERVLILENGKIQWQGSPRELFLQSEEVCRWSLEVPLAVELKNRLRERGLPVRQDIVGTEELVETIWTLLSRN</sequence>
<dbReference type="SUPFAM" id="SSF52540">
    <property type="entry name" value="P-loop containing nucleoside triphosphate hydrolases"/>
    <property type="match status" value="1"/>
</dbReference>
<dbReference type="Pfam" id="PF00005">
    <property type="entry name" value="ABC_tran"/>
    <property type="match status" value="1"/>
</dbReference>
<dbReference type="OrthoDB" id="9784332at2"/>
<evidence type="ECO:0000256" key="6">
    <source>
        <dbReference type="ARBA" id="ARBA00022840"/>
    </source>
</evidence>